<reference evidence="1" key="1">
    <citation type="submission" date="2020-05" db="EMBL/GenBank/DDBJ databases">
        <title>WGS assembly of Panicum virgatum.</title>
        <authorList>
            <person name="Lovell J.T."/>
            <person name="Jenkins J."/>
            <person name="Shu S."/>
            <person name="Juenger T.E."/>
            <person name="Schmutz J."/>
        </authorList>
    </citation>
    <scope>NUCLEOTIDE SEQUENCE</scope>
    <source>
        <strain evidence="1">AP13</strain>
    </source>
</reference>
<name>A0A8T0PAJ6_PANVG</name>
<evidence type="ECO:0000313" key="2">
    <source>
        <dbReference type="Proteomes" id="UP000823388"/>
    </source>
</evidence>
<dbReference type="AlphaFoldDB" id="A0A8T0PAJ6"/>
<dbReference type="Proteomes" id="UP000823388">
    <property type="component" value="Chromosome 8N"/>
</dbReference>
<proteinExistence type="predicted"/>
<keyword evidence="2" id="KW-1185">Reference proteome</keyword>
<organism evidence="1 2">
    <name type="scientific">Panicum virgatum</name>
    <name type="common">Blackwell switchgrass</name>
    <dbReference type="NCBI Taxonomy" id="38727"/>
    <lineage>
        <taxon>Eukaryota</taxon>
        <taxon>Viridiplantae</taxon>
        <taxon>Streptophyta</taxon>
        <taxon>Embryophyta</taxon>
        <taxon>Tracheophyta</taxon>
        <taxon>Spermatophyta</taxon>
        <taxon>Magnoliopsida</taxon>
        <taxon>Liliopsida</taxon>
        <taxon>Poales</taxon>
        <taxon>Poaceae</taxon>
        <taxon>PACMAD clade</taxon>
        <taxon>Panicoideae</taxon>
        <taxon>Panicodae</taxon>
        <taxon>Paniceae</taxon>
        <taxon>Panicinae</taxon>
        <taxon>Panicum</taxon>
        <taxon>Panicum sect. Hiantes</taxon>
    </lineage>
</organism>
<dbReference type="EMBL" id="CM029052">
    <property type="protein sequence ID" value="KAG2559161.1"/>
    <property type="molecule type" value="Genomic_DNA"/>
</dbReference>
<evidence type="ECO:0000313" key="1">
    <source>
        <dbReference type="EMBL" id="KAG2559161.1"/>
    </source>
</evidence>
<gene>
    <name evidence="1" type="ORF">PVAP13_8NG313884</name>
</gene>
<comment type="caution">
    <text evidence="1">The sequence shown here is derived from an EMBL/GenBank/DDBJ whole genome shotgun (WGS) entry which is preliminary data.</text>
</comment>
<protein>
    <submittedName>
        <fullName evidence="1">Uncharacterized protein</fullName>
    </submittedName>
</protein>
<sequence length="154" mass="17052">MGNDAVLLCCRKEDLELVDSVLESARNEYVYLPSAFVCPPEIVVCPICRLPCVGLSSVDFTRLFRLGGKQLCHLLPVIIRHLVPLAVPVEEEIWTSANPEASTKVLKFQLSNHMDVQEKIICFEEEVCTAANPEGSTQVLKFKLSTIQPYGCSG</sequence>
<accession>A0A8T0PAJ6</accession>